<dbReference type="Pfam" id="PF02720">
    <property type="entry name" value="DUF222"/>
    <property type="match status" value="1"/>
</dbReference>
<dbReference type="eggNOG" id="ENOG5031QV5">
    <property type="taxonomic scope" value="Bacteria"/>
</dbReference>
<evidence type="ECO:0000259" key="1">
    <source>
        <dbReference type="Pfam" id="PF02720"/>
    </source>
</evidence>
<proteinExistence type="predicted"/>
<sequence>MSSKKEVMSTLDAVDRAHRALAALPFQSLQPADQRALLVRLDTVTKQLSVLQRRLLGQMVAGPPPVEFAGAPWAEVLARRLRISVGEAQRRIAEARAG</sequence>
<accession>A0A178LSL6</accession>
<evidence type="ECO:0000313" key="3">
    <source>
        <dbReference type="Proteomes" id="UP000078396"/>
    </source>
</evidence>
<evidence type="ECO:0000313" key="2">
    <source>
        <dbReference type="EMBL" id="OAN37000.1"/>
    </source>
</evidence>
<dbReference type="AlphaFoldDB" id="A0A178LSL6"/>
<comment type="caution">
    <text evidence="2">The sequence shown here is derived from an EMBL/GenBank/DDBJ whole genome shotgun (WGS) entry which is preliminary data.</text>
</comment>
<dbReference type="InterPro" id="IPR003870">
    <property type="entry name" value="DUF222"/>
</dbReference>
<organism evidence="2 3">
    <name type="scientific">Mycolicibacterium iranicum</name>
    <name type="common">Mycobacterium iranicum</name>
    <dbReference type="NCBI Taxonomy" id="912594"/>
    <lineage>
        <taxon>Bacteria</taxon>
        <taxon>Bacillati</taxon>
        <taxon>Actinomycetota</taxon>
        <taxon>Actinomycetes</taxon>
        <taxon>Mycobacteriales</taxon>
        <taxon>Mycobacteriaceae</taxon>
        <taxon>Mycolicibacterium</taxon>
    </lineage>
</organism>
<name>A0A178LSL6_MYCIR</name>
<protein>
    <recommendedName>
        <fullName evidence="1">DUF222 domain-containing protein</fullName>
    </recommendedName>
</protein>
<dbReference type="EMBL" id="LWCS01000031">
    <property type="protein sequence ID" value="OAN37000.1"/>
    <property type="molecule type" value="Genomic_DNA"/>
</dbReference>
<feature type="domain" description="DUF222" evidence="1">
    <location>
        <begin position="36"/>
        <end position="97"/>
    </location>
</feature>
<dbReference type="OrthoDB" id="4629001at2"/>
<dbReference type="Proteomes" id="UP000078396">
    <property type="component" value="Unassembled WGS sequence"/>
</dbReference>
<gene>
    <name evidence="2" type="ORF">A4X20_23995</name>
</gene>
<dbReference type="RefSeq" id="WP_064282844.1">
    <property type="nucleotide sequence ID" value="NZ_LWCS01000031.1"/>
</dbReference>
<reference evidence="2 3" key="1">
    <citation type="submission" date="2016-04" db="EMBL/GenBank/DDBJ databases">
        <title>Draft Genome Sequences of Staphylococcus capitis Strain H36, S. capitis Strain H65, S. cohnii Strain H62, S. hominis Strain H69, Mycobacterium iranicum Strain H39, Plantibacter sp. Strain H53, Pseudomonas oryzihabitans Strain H72, and Microbacterium sp. Strain H83, isolated from residential settings.</title>
        <authorList>
            <person name="Lymperopoulou D."/>
            <person name="Adams R.I."/>
            <person name="Lindow S."/>
            <person name="Coil D.A."/>
            <person name="Jospin G."/>
            <person name="Eisen J.A."/>
        </authorList>
    </citation>
    <scope>NUCLEOTIDE SEQUENCE [LARGE SCALE GENOMIC DNA]</scope>
    <source>
        <strain evidence="2 3">H39</strain>
    </source>
</reference>